<evidence type="ECO:0000313" key="3">
    <source>
        <dbReference type="EMBL" id="MCJ8010821.1"/>
    </source>
</evidence>
<protein>
    <submittedName>
        <fullName evidence="3">Phosphotransferase</fullName>
    </submittedName>
</protein>
<keyword evidence="4" id="KW-1185">Reference proteome</keyword>
<dbReference type="GO" id="GO:0004413">
    <property type="term" value="F:homoserine kinase activity"/>
    <property type="evidence" value="ECO:0007669"/>
    <property type="project" value="TreeGrafter"/>
</dbReference>
<dbReference type="EMBL" id="JALIRP010000001">
    <property type="protein sequence ID" value="MCJ8010821.1"/>
    <property type="molecule type" value="Genomic_DNA"/>
</dbReference>
<feature type="domain" description="Aminoglycoside phosphotransferase" evidence="2">
    <location>
        <begin position="33"/>
        <end position="266"/>
    </location>
</feature>
<dbReference type="AlphaFoldDB" id="A0A9X1WLD6"/>
<name>A0A9X1WLD6_9BACL</name>
<dbReference type="SUPFAM" id="SSF56112">
    <property type="entry name" value="Protein kinase-like (PK-like)"/>
    <property type="match status" value="1"/>
</dbReference>
<dbReference type="InterPro" id="IPR011009">
    <property type="entry name" value="Kinase-like_dom_sf"/>
</dbReference>
<dbReference type="Pfam" id="PF01636">
    <property type="entry name" value="APH"/>
    <property type="match status" value="1"/>
</dbReference>
<dbReference type="PANTHER" id="PTHR21064:SF6">
    <property type="entry name" value="AMINOGLYCOSIDE PHOSPHOTRANSFERASE DOMAIN-CONTAINING PROTEIN"/>
    <property type="match status" value="1"/>
</dbReference>
<evidence type="ECO:0000313" key="4">
    <source>
        <dbReference type="Proteomes" id="UP001139347"/>
    </source>
</evidence>
<evidence type="ECO:0000256" key="1">
    <source>
        <dbReference type="ARBA" id="ARBA00038240"/>
    </source>
</evidence>
<dbReference type="Proteomes" id="UP001139347">
    <property type="component" value="Unassembled WGS sequence"/>
</dbReference>
<gene>
    <name evidence="3" type="ORF">MUG84_03560</name>
</gene>
<dbReference type="Gene3D" id="3.90.1200.10">
    <property type="match status" value="1"/>
</dbReference>
<reference evidence="3" key="1">
    <citation type="submission" date="2022-04" db="EMBL/GenBank/DDBJ databases">
        <title>Paenibacillus mangrovi sp. nov., a novel endophytic bacterium isolated from bark of Kandelia candel.</title>
        <authorList>
            <person name="Tuo L."/>
        </authorList>
    </citation>
    <scope>NUCLEOTIDE SEQUENCE</scope>
    <source>
        <strain evidence="3">KQZ6P-2</strain>
    </source>
</reference>
<organism evidence="3 4">
    <name type="scientific">Paenibacillus mangrovi</name>
    <dbReference type="NCBI Taxonomy" id="2931978"/>
    <lineage>
        <taxon>Bacteria</taxon>
        <taxon>Bacillati</taxon>
        <taxon>Bacillota</taxon>
        <taxon>Bacilli</taxon>
        <taxon>Bacillales</taxon>
        <taxon>Paenibacillaceae</taxon>
        <taxon>Paenibacillus</taxon>
    </lineage>
</organism>
<dbReference type="InterPro" id="IPR002575">
    <property type="entry name" value="Aminoglycoside_PTrfase"/>
</dbReference>
<proteinExistence type="inferred from homology"/>
<dbReference type="GO" id="GO:0009088">
    <property type="term" value="P:threonine biosynthetic process"/>
    <property type="evidence" value="ECO:0007669"/>
    <property type="project" value="TreeGrafter"/>
</dbReference>
<dbReference type="RefSeq" id="WP_244720033.1">
    <property type="nucleotide sequence ID" value="NZ_JALIRP010000001.1"/>
</dbReference>
<evidence type="ECO:0000259" key="2">
    <source>
        <dbReference type="Pfam" id="PF01636"/>
    </source>
</evidence>
<dbReference type="InterPro" id="IPR050249">
    <property type="entry name" value="Pseudomonas-type_ThrB"/>
</dbReference>
<dbReference type="PANTHER" id="PTHR21064">
    <property type="entry name" value="AMINOGLYCOSIDE PHOSPHOTRANSFERASE DOMAIN-CONTAINING PROTEIN-RELATED"/>
    <property type="match status" value="1"/>
</dbReference>
<comment type="caution">
    <text evidence="3">The sequence shown here is derived from an EMBL/GenBank/DDBJ whole genome shotgun (WGS) entry which is preliminary data.</text>
</comment>
<accession>A0A9X1WLD6</accession>
<sequence>MEKETRELMNDQLLAEAAQLYGLSQQDLTYIGGFQNFVYEYDKGGKPFILRITHSSHRDMHAIHAELDWVNDLVRYGISVSRPVPNDRGKFVEVIHLDDSEMFIASFEKAPGNKIFYPECMNNDELSEKCGELTGQIHALSRNYAPASTSRKRHHWMDNEYLKHAHRYIPDEQQQVLANLEELKQQIHRLNQRDETYGLIHGDINVGNFFVDGEIITLFDFDECQYSWFVEDIAIQLFYMVYVVLDDSLEERHVQARRFLEHFLKGYEKHCSIHPDELHHLELFLRLREYIVYVGMYRSFDLTNLNDWTETYLRESRSRLEAGIPIVQHLF</sequence>
<comment type="similarity">
    <text evidence="1">Belongs to the pseudomonas-type ThrB family.</text>
</comment>